<accession>A0ABW5B1B0</accession>
<dbReference type="Proteomes" id="UP001597344">
    <property type="component" value="Unassembled WGS sequence"/>
</dbReference>
<dbReference type="PANTHER" id="PTHR38590:SF1">
    <property type="entry name" value="BLL0828 PROTEIN"/>
    <property type="match status" value="1"/>
</dbReference>
<reference evidence="3" key="1">
    <citation type="journal article" date="2019" name="Int. J. Syst. Evol. Microbiol.">
        <title>The Global Catalogue of Microorganisms (GCM) 10K type strain sequencing project: providing services to taxonomists for standard genome sequencing and annotation.</title>
        <authorList>
            <consortium name="The Broad Institute Genomics Platform"/>
            <consortium name="The Broad Institute Genome Sequencing Center for Infectious Disease"/>
            <person name="Wu L."/>
            <person name="Ma J."/>
        </authorList>
    </citation>
    <scope>NUCLEOTIDE SEQUENCE [LARGE SCALE GENOMIC DNA]</scope>
    <source>
        <strain evidence="3">DT92</strain>
    </source>
</reference>
<dbReference type="InterPro" id="IPR011335">
    <property type="entry name" value="Restrct_endonuc-II-like"/>
</dbReference>
<organism evidence="2 3">
    <name type="scientific">Aquimarina celericrescens</name>
    <dbReference type="NCBI Taxonomy" id="1964542"/>
    <lineage>
        <taxon>Bacteria</taxon>
        <taxon>Pseudomonadati</taxon>
        <taxon>Bacteroidota</taxon>
        <taxon>Flavobacteriia</taxon>
        <taxon>Flavobacteriales</taxon>
        <taxon>Flavobacteriaceae</taxon>
        <taxon>Aquimarina</taxon>
    </lineage>
</organism>
<dbReference type="RefSeq" id="WP_378322141.1">
    <property type="nucleotide sequence ID" value="NZ_JBHUHY010000034.1"/>
</dbReference>
<keyword evidence="2" id="KW-0540">Nuclease</keyword>
<dbReference type="SUPFAM" id="SSF52980">
    <property type="entry name" value="Restriction endonuclease-like"/>
    <property type="match status" value="1"/>
</dbReference>
<evidence type="ECO:0000313" key="2">
    <source>
        <dbReference type="EMBL" id="MFD2189104.1"/>
    </source>
</evidence>
<name>A0ABW5B1B0_9FLAO</name>
<dbReference type="InterPro" id="IPR007569">
    <property type="entry name" value="DUF559"/>
</dbReference>
<protein>
    <submittedName>
        <fullName evidence="2">Endonuclease domain-containing protein</fullName>
    </submittedName>
</protein>
<gene>
    <name evidence="2" type="ORF">ACFSJT_20050</name>
</gene>
<evidence type="ECO:0000259" key="1">
    <source>
        <dbReference type="Pfam" id="PF04480"/>
    </source>
</evidence>
<proteinExistence type="predicted"/>
<keyword evidence="2" id="KW-0378">Hydrolase</keyword>
<dbReference type="GO" id="GO:0004519">
    <property type="term" value="F:endonuclease activity"/>
    <property type="evidence" value="ECO:0007669"/>
    <property type="project" value="UniProtKB-KW"/>
</dbReference>
<feature type="domain" description="DUF559" evidence="1">
    <location>
        <begin position="38"/>
        <end position="117"/>
    </location>
</feature>
<dbReference type="Pfam" id="PF04480">
    <property type="entry name" value="DUF559"/>
    <property type="match status" value="1"/>
</dbReference>
<keyword evidence="2" id="KW-0255">Endonuclease</keyword>
<comment type="caution">
    <text evidence="2">The sequence shown here is derived from an EMBL/GenBank/DDBJ whole genome shotgun (WGS) entry which is preliminary data.</text>
</comment>
<dbReference type="InterPro" id="IPR047216">
    <property type="entry name" value="Endonuclease_DUF559_bact"/>
</dbReference>
<evidence type="ECO:0000313" key="3">
    <source>
        <dbReference type="Proteomes" id="UP001597344"/>
    </source>
</evidence>
<dbReference type="Gene3D" id="3.40.960.10">
    <property type="entry name" value="VSR Endonuclease"/>
    <property type="match status" value="1"/>
</dbReference>
<keyword evidence="3" id="KW-1185">Reference proteome</keyword>
<dbReference type="PANTHER" id="PTHR38590">
    <property type="entry name" value="BLL0828 PROTEIN"/>
    <property type="match status" value="1"/>
</dbReference>
<sequence>MSSQIIPLYKKVPEKVIKHSLNNTITSIDVLTTKLKEKGYHFLRNQHINRYLFNFYCPNLKIAIEIDGYAHEFKDIHNLDAPKKLYISSLGITVLRFTDYQVLVDIDEIFRAIKNQVQRATTSSYVV</sequence>
<dbReference type="EMBL" id="JBHUHY010000034">
    <property type="protein sequence ID" value="MFD2189104.1"/>
    <property type="molecule type" value="Genomic_DNA"/>
</dbReference>